<feature type="compositionally biased region" description="Polar residues" evidence="1">
    <location>
        <begin position="170"/>
        <end position="179"/>
    </location>
</feature>
<dbReference type="AlphaFoldDB" id="X6NGJ6"/>
<organism evidence="2 3">
    <name type="scientific">Reticulomyxa filosa</name>
    <dbReference type="NCBI Taxonomy" id="46433"/>
    <lineage>
        <taxon>Eukaryota</taxon>
        <taxon>Sar</taxon>
        <taxon>Rhizaria</taxon>
        <taxon>Retaria</taxon>
        <taxon>Foraminifera</taxon>
        <taxon>Monothalamids</taxon>
        <taxon>Reticulomyxidae</taxon>
        <taxon>Reticulomyxa</taxon>
    </lineage>
</organism>
<reference evidence="2 3" key="1">
    <citation type="journal article" date="2013" name="Curr. Biol.">
        <title>The Genome of the Foraminiferan Reticulomyxa filosa.</title>
        <authorList>
            <person name="Glockner G."/>
            <person name="Hulsmann N."/>
            <person name="Schleicher M."/>
            <person name="Noegel A.A."/>
            <person name="Eichinger L."/>
            <person name="Gallinger C."/>
            <person name="Pawlowski J."/>
            <person name="Sierra R."/>
            <person name="Euteneuer U."/>
            <person name="Pillet L."/>
            <person name="Moustafa A."/>
            <person name="Platzer M."/>
            <person name="Groth M."/>
            <person name="Szafranski K."/>
            <person name="Schliwa M."/>
        </authorList>
    </citation>
    <scope>NUCLEOTIDE SEQUENCE [LARGE SCALE GENOMIC DNA]</scope>
</reference>
<feature type="compositionally biased region" description="Low complexity" evidence="1">
    <location>
        <begin position="122"/>
        <end position="132"/>
    </location>
</feature>
<feature type="compositionally biased region" description="Basic and acidic residues" evidence="1">
    <location>
        <begin position="35"/>
        <end position="46"/>
    </location>
</feature>
<accession>X6NGJ6</accession>
<sequence>MRKKSFFRFTLKKIVFDTHSPRKRVISHFREAEIQKEKKEEKRGDDDGTTECESQSKRRKVLSRETVAQKAHLPVNHIIIAYEQPSGFAWFRRQKPVSNVRQLNVMQPLSCEPVAAFQPNVNQQTTSNSSSQGLQQKKNEITKDNSCENSTKVCLENNAVVIEESRRIQKAQNNTSLQLPETAKRKTQRQKKASKHDKNNPCPLYSVSIPPFPVPNIQFQVISGNTSAEALEKLNFFFFSSCKKKSFYLYRMITNNTHTHTHMHTKKLQTKL</sequence>
<evidence type="ECO:0000256" key="1">
    <source>
        <dbReference type="SAM" id="MobiDB-lite"/>
    </source>
</evidence>
<feature type="region of interest" description="Disordered" evidence="1">
    <location>
        <begin position="122"/>
        <end position="143"/>
    </location>
</feature>
<evidence type="ECO:0000313" key="3">
    <source>
        <dbReference type="Proteomes" id="UP000023152"/>
    </source>
</evidence>
<dbReference type="EMBL" id="ASPP01008549">
    <property type="protein sequence ID" value="ETO25425.1"/>
    <property type="molecule type" value="Genomic_DNA"/>
</dbReference>
<proteinExistence type="predicted"/>
<gene>
    <name evidence="2" type="ORF">RFI_11715</name>
</gene>
<comment type="caution">
    <text evidence="2">The sequence shown here is derived from an EMBL/GenBank/DDBJ whole genome shotgun (WGS) entry which is preliminary data.</text>
</comment>
<keyword evidence="3" id="KW-1185">Reference proteome</keyword>
<evidence type="ECO:0000313" key="2">
    <source>
        <dbReference type="EMBL" id="ETO25425.1"/>
    </source>
</evidence>
<protein>
    <submittedName>
        <fullName evidence="2">Uncharacterized protein</fullName>
    </submittedName>
</protein>
<feature type="compositionally biased region" description="Basic residues" evidence="1">
    <location>
        <begin position="185"/>
        <end position="195"/>
    </location>
</feature>
<feature type="region of interest" description="Disordered" evidence="1">
    <location>
        <begin position="35"/>
        <end position="58"/>
    </location>
</feature>
<feature type="region of interest" description="Disordered" evidence="1">
    <location>
        <begin position="170"/>
        <end position="202"/>
    </location>
</feature>
<dbReference type="Proteomes" id="UP000023152">
    <property type="component" value="Unassembled WGS sequence"/>
</dbReference>
<name>X6NGJ6_RETFI</name>